<keyword evidence="4" id="KW-0804">Transcription</keyword>
<evidence type="ECO:0000313" key="8">
    <source>
        <dbReference type="Proteomes" id="UP000223968"/>
    </source>
</evidence>
<proteinExistence type="predicted"/>
<dbReference type="InterPro" id="IPR021858">
    <property type="entry name" value="Fun_TF"/>
</dbReference>
<dbReference type="InterPro" id="IPR001138">
    <property type="entry name" value="Zn2Cys6_DnaBD"/>
</dbReference>
<dbReference type="AlphaFoldDB" id="A0A2B7XNJ0"/>
<keyword evidence="2" id="KW-0805">Transcription regulation</keyword>
<dbReference type="PANTHER" id="PTHR37534">
    <property type="entry name" value="TRANSCRIPTIONAL ACTIVATOR PROTEIN UGA3"/>
    <property type="match status" value="1"/>
</dbReference>
<dbReference type="SUPFAM" id="SSF57701">
    <property type="entry name" value="Zn2/Cys6 DNA-binding domain"/>
    <property type="match status" value="1"/>
</dbReference>
<comment type="caution">
    <text evidence="7">The sequence shown here is derived from an EMBL/GenBank/DDBJ whole genome shotgun (WGS) entry which is preliminary data.</text>
</comment>
<dbReference type="Proteomes" id="UP000223968">
    <property type="component" value="Unassembled WGS sequence"/>
</dbReference>
<dbReference type="PROSITE" id="PS50048">
    <property type="entry name" value="ZN2_CY6_FUNGAL_2"/>
    <property type="match status" value="1"/>
</dbReference>
<dbReference type="GO" id="GO:0045944">
    <property type="term" value="P:positive regulation of transcription by RNA polymerase II"/>
    <property type="evidence" value="ECO:0007669"/>
    <property type="project" value="TreeGrafter"/>
</dbReference>
<dbReference type="GO" id="GO:0000981">
    <property type="term" value="F:DNA-binding transcription factor activity, RNA polymerase II-specific"/>
    <property type="evidence" value="ECO:0007669"/>
    <property type="project" value="InterPro"/>
</dbReference>
<dbReference type="InterPro" id="IPR036864">
    <property type="entry name" value="Zn2-C6_fun-type_DNA-bd_sf"/>
</dbReference>
<keyword evidence="8" id="KW-1185">Reference proteome</keyword>
<dbReference type="OrthoDB" id="288726at2759"/>
<reference evidence="7 8" key="1">
    <citation type="submission" date="2017-10" db="EMBL/GenBank/DDBJ databases">
        <title>Comparative genomics in systemic dimorphic fungi from Ajellomycetaceae.</title>
        <authorList>
            <person name="Munoz J.F."/>
            <person name="Mcewen J.G."/>
            <person name="Clay O.K."/>
            <person name="Cuomo C.A."/>
        </authorList>
    </citation>
    <scope>NUCLEOTIDE SEQUENCE [LARGE SCALE GENOMIC DNA]</scope>
    <source>
        <strain evidence="7 8">UAMH5409</strain>
    </source>
</reference>
<dbReference type="GO" id="GO:0000976">
    <property type="term" value="F:transcription cis-regulatory region binding"/>
    <property type="evidence" value="ECO:0007669"/>
    <property type="project" value="TreeGrafter"/>
</dbReference>
<evidence type="ECO:0000259" key="6">
    <source>
        <dbReference type="PROSITE" id="PS50048"/>
    </source>
</evidence>
<dbReference type="EMBL" id="PDNB01000083">
    <property type="protein sequence ID" value="PGH10726.1"/>
    <property type="molecule type" value="Genomic_DNA"/>
</dbReference>
<organism evidence="7 8">
    <name type="scientific">Helicocarpus griseus UAMH5409</name>
    <dbReference type="NCBI Taxonomy" id="1447875"/>
    <lineage>
        <taxon>Eukaryota</taxon>
        <taxon>Fungi</taxon>
        <taxon>Dikarya</taxon>
        <taxon>Ascomycota</taxon>
        <taxon>Pezizomycotina</taxon>
        <taxon>Eurotiomycetes</taxon>
        <taxon>Eurotiomycetidae</taxon>
        <taxon>Onygenales</taxon>
        <taxon>Ajellomycetaceae</taxon>
        <taxon>Helicocarpus</taxon>
    </lineage>
</organism>
<dbReference type="Pfam" id="PF00172">
    <property type="entry name" value="Zn_clus"/>
    <property type="match status" value="1"/>
</dbReference>
<keyword evidence="5" id="KW-0539">Nucleus</keyword>
<dbReference type="STRING" id="1447875.A0A2B7XNJ0"/>
<gene>
    <name evidence="7" type="ORF">AJ79_05317</name>
</gene>
<dbReference type="PROSITE" id="PS00463">
    <property type="entry name" value="ZN2_CY6_FUNGAL_1"/>
    <property type="match status" value="1"/>
</dbReference>
<name>A0A2B7XNJ0_9EURO</name>
<feature type="domain" description="Zn(2)-C6 fungal-type" evidence="6">
    <location>
        <begin position="12"/>
        <end position="42"/>
    </location>
</feature>
<evidence type="ECO:0000256" key="2">
    <source>
        <dbReference type="ARBA" id="ARBA00023015"/>
    </source>
</evidence>
<dbReference type="SMART" id="SM00066">
    <property type="entry name" value="GAL4"/>
    <property type="match status" value="1"/>
</dbReference>
<dbReference type="PANTHER" id="PTHR37534:SF43">
    <property type="entry name" value="FINGER DOMAIN PROTEIN, PUTATIVE (AFU_ORTHOLOGUE AFUA_1G01850)-RELATED"/>
    <property type="match status" value="1"/>
</dbReference>
<comment type="subcellular location">
    <subcellularLocation>
        <location evidence="1">Nucleus</location>
    </subcellularLocation>
</comment>
<dbReference type="CDD" id="cd00067">
    <property type="entry name" value="GAL4"/>
    <property type="match status" value="1"/>
</dbReference>
<evidence type="ECO:0000256" key="5">
    <source>
        <dbReference type="ARBA" id="ARBA00023242"/>
    </source>
</evidence>
<dbReference type="GO" id="GO:0008270">
    <property type="term" value="F:zinc ion binding"/>
    <property type="evidence" value="ECO:0007669"/>
    <property type="project" value="InterPro"/>
</dbReference>
<evidence type="ECO:0000256" key="4">
    <source>
        <dbReference type="ARBA" id="ARBA00023163"/>
    </source>
</evidence>
<dbReference type="Gene3D" id="4.10.240.10">
    <property type="entry name" value="Zn(2)-C6 fungal-type DNA-binding domain"/>
    <property type="match status" value="1"/>
</dbReference>
<protein>
    <recommendedName>
        <fullName evidence="6">Zn(2)-C6 fungal-type domain-containing protein</fullName>
    </recommendedName>
</protein>
<dbReference type="GO" id="GO:0005634">
    <property type="term" value="C:nucleus"/>
    <property type="evidence" value="ECO:0007669"/>
    <property type="project" value="UniProtKB-SubCell"/>
</dbReference>
<evidence type="ECO:0000256" key="3">
    <source>
        <dbReference type="ARBA" id="ARBA00023125"/>
    </source>
</evidence>
<evidence type="ECO:0000313" key="7">
    <source>
        <dbReference type="EMBL" id="PGH10726.1"/>
    </source>
</evidence>
<accession>A0A2B7XNJ0</accession>
<sequence>MEASQKRRSRSGCTECRTRHRKCDEARSRCSSCARTGNKCSYEVRLSWGGRPFQKSRFGDCLRKDPGLTRVPVASSSAASRRAFVYGSGTGAVSQQGLLQETVPVHLDGKETSFLPVTEFRTSGENQIIRNPDPLNWLRPAYRSLLDHFTSSTTRALSCHKVVQQDFCSVLIPMALQTRHLLVAILSLAATHRVSLGLEQSWTELELLKTSSLNQLRTLLAHPKPHLDYAIVATTLTLCITDVVSHGRSPHSWRLHLQGAAAMISEHMKNIDYSADSLSFAASLLWRWYFSLETVSLLCGNIAVSPKAATRPQIRDIFEPDEIDELAGFPFSLAPIFSAISRLAVESDCEQEQSRIYDPHIFQDKLPNNSIVARCNQLISEIHSKLTTPHQPRFRPDVDSTLTSVHRSDFAALEQTYHHVALLQLYRRVLNLPSSSPLVQTSVAQIIQRILSMHFLDEACPGVAVLQPLFSAGCEAYQIEDRESIRGLLGRMETRYGMGNVRSARAFLEELWSMRDANSDEEGTVRWDKVMGKCPFCFSPLDLSFFES</sequence>
<dbReference type="Pfam" id="PF11951">
    <property type="entry name" value="Fungal_trans_2"/>
    <property type="match status" value="1"/>
</dbReference>
<keyword evidence="3" id="KW-0238">DNA-binding</keyword>
<evidence type="ECO:0000256" key="1">
    <source>
        <dbReference type="ARBA" id="ARBA00004123"/>
    </source>
</evidence>